<keyword evidence="4" id="KW-1185">Reference proteome</keyword>
<dbReference type="EMBL" id="JAQIZZ010000006">
    <property type="protein sequence ID" value="KAJ5538938.1"/>
    <property type="molecule type" value="Genomic_DNA"/>
</dbReference>
<feature type="region of interest" description="Disordered" evidence="1">
    <location>
        <begin position="58"/>
        <end position="108"/>
    </location>
</feature>
<reference evidence="2" key="2">
    <citation type="submission" date="2023-01" db="EMBL/GenBank/DDBJ databases">
        <authorList>
            <person name="Petersen C."/>
        </authorList>
    </citation>
    <scope>NUCLEOTIDE SEQUENCE</scope>
    <source>
        <strain evidence="2">IBT 35679</strain>
    </source>
</reference>
<name>A0AAD6CUK5_9EURO</name>
<evidence type="ECO:0000313" key="3">
    <source>
        <dbReference type="EMBL" id="KAJ5552086.1"/>
    </source>
</evidence>
<gene>
    <name evidence="3" type="ORF">N7494_001464</name>
    <name evidence="2" type="ORF">N7494_008417</name>
</gene>
<proteinExistence type="predicted"/>
<feature type="region of interest" description="Disordered" evidence="1">
    <location>
        <begin position="1"/>
        <end position="21"/>
    </location>
</feature>
<organism evidence="2 4">
    <name type="scientific">Penicillium frequentans</name>
    <dbReference type="NCBI Taxonomy" id="3151616"/>
    <lineage>
        <taxon>Eukaryota</taxon>
        <taxon>Fungi</taxon>
        <taxon>Dikarya</taxon>
        <taxon>Ascomycota</taxon>
        <taxon>Pezizomycotina</taxon>
        <taxon>Eurotiomycetes</taxon>
        <taxon>Eurotiomycetidae</taxon>
        <taxon>Eurotiales</taxon>
        <taxon>Aspergillaceae</taxon>
        <taxon>Penicillium</taxon>
    </lineage>
</organism>
<protein>
    <submittedName>
        <fullName evidence="2">Uncharacterized protein</fullName>
    </submittedName>
</protein>
<dbReference type="Proteomes" id="UP001220324">
    <property type="component" value="Unassembled WGS sequence"/>
</dbReference>
<feature type="compositionally biased region" description="Basic residues" evidence="1">
    <location>
        <begin position="10"/>
        <end position="20"/>
    </location>
</feature>
<sequence>MPTNRDRRLQRARVARHRTKERPDSFQNIFLYHDPRLLASSEQQQEQPAWSIIDDLREALDAPPVPRQEEEDPTPVARGTEEEAQPPSPVAIQELDPIDIGGDLSGSF</sequence>
<evidence type="ECO:0000313" key="2">
    <source>
        <dbReference type="EMBL" id="KAJ5538938.1"/>
    </source>
</evidence>
<dbReference type="AlphaFoldDB" id="A0AAD6CUK5"/>
<accession>A0AAD6CUK5</accession>
<reference evidence="2 4" key="1">
    <citation type="journal article" date="2023" name="IMA Fungus">
        <title>Comparative genomic study of the Penicillium genus elucidates a diverse pangenome and 15 lateral gene transfer events.</title>
        <authorList>
            <person name="Petersen C."/>
            <person name="Sorensen T."/>
            <person name="Nielsen M.R."/>
            <person name="Sondergaard T.E."/>
            <person name="Sorensen J.L."/>
            <person name="Fitzpatrick D.A."/>
            <person name="Frisvad J.C."/>
            <person name="Nielsen K.L."/>
        </authorList>
    </citation>
    <scope>NUCLEOTIDE SEQUENCE [LARGE SCALE GENOMIC DNA]</scope>
    <source>
        <strain evidence="2 4">IBT 35679</strain>
    </source>
</reference>
<evidence type="ECO:0000256" key="1">
    <source>
        <dbReference type="SAM" id="MobiDB-lite"/>
    </source>
</evidence>
<dbReference type="EMBL" id="JAQIZZ010000002">
    <property type="protein sequence ID" value="KAJ5552086.1"/>
    <property type="molecule type" value="Genomic_DNA"/>
</dbReference>
<evidence type="ECO:0000313" key="4">
    <source>
        <dbReference type="Proteomes" id="UP001220324"/>
    </source>
</evidence>
<comment type="caution">
    <text evidence="2">The sequence shown here is derived from an EMBL/GenBank/DDBJ whole genome shotgun (WGS) entry which is preliminary data.</text>
</comment>